<evidence type="ECO:0000313" key="2">
    <source>
        <dbReference type="EMBL" id="RWX45552.1"/>
    </source>
</evidence>
<name>A0A444IXQ4_9BACT</name>
<accession>A0A444IXQ4</accession>
<comment type="caution">
    <text evidence="2">The sequence shown here is derived from an EMBL/GenBank/DDBJ whole genome shotgun (WGS) entry which is preliminary data.</text>
</comment>
<keyword evidence="1" id="KW-0812">Transmembrane</keyword>
<organism evidence="2 3">
    <name type="scientific">Candidatus Electrothrix aarhusensis</name>
    <dbReference type="NCBI Taxonomy" id="1859131"/>
    <lineage>
        <taxon>Bacteria</taxon>
        <taxon>Pseudomonadati</taxon>
        <taxon>Thermodesulfobacteriota</taxon>
        <taxon>Desulfobulbia</taxon>
        <taxon>Desulfobulbales</taxon>
        <taxon>Desulfobulbaceae</taxon>
        <taxon>Candidatus Electrothrix</taxon>
    </lineage>
</organism>
<dbReference type="Proteomes" id="UP000287853">
    <property type="component" value="Unassembled WGS sequence"/>
</dbReference>
<sequence>MFESIKRKLDDQNKDNDPKNMSLDFKLMFAYHIALMILFGLRPISNPLHQVYLAITLILALILVSFFNKLKSNWSWPGLSISSIPSITFNLVFTYLFLAFASYAMTTGGNFADVSLVNLESLLIESWAVILQAASNPVFTPWYLAGIGIAFMNSMVSLKLATLKKSEFEAQCSNS</sequence>
<dbReference type="AlphaFoldDB" id="A0A444IXQ4"/>
<evidence type="ECO:0000313" key="3">
    <source>
        <dbReference type="Proteomes" id="UP000287853"/>
    </source>
</evidence>
<feature type="transmembrane region" description="Helical" evidence="1">
    <location>
        <begin position="142"/>
        <end position="161"/>
    </location>
</feature>
<keyword evidence="3" id="KW-1185">Reference proteome</keyword>
<protein>
    <submittedName>
        <fullName evidence="2">Uncharacterized protein</fullName>
    </submittedName>
</protein>
<dbReference type="EMBL" id="MTKO01000076">
    <property type="protein sequence ID" value="RWX45552.1"/>
    <property type="molecule type" value="Genomic_DNA"/>
</dbReference>
<keyword evidence="1" id="KW-0472">Membrane</keyword>
<keyword evidence="1" id="KW-1133">Transmembrane helix</keyword>
<evidence type="ECO:0000256" key="1">
    <source>
        <dbReference type="SAM" id="Phobius"/>
    </source>
</evidence>
<feature type="transmembrane region" description="Helical" evidence="1">
    <location>
        <begin position="87"/>
        <end position="105"/>
    </location>
</feature>
<feature type="transmembrane region" description="Helical" evidence="1">
    <location>
        <begin position="21"/>
        <end position="41"/>
    </location>
</feature>
<proteinExistence type="predicted"/>
<feature type="transmembrane region" description="Helical" evidence="1">
    <location>
        <begin position="47"/>
        <end position="67"/>
    </location>
</feature>
<gene>
    <name evidence="2" type="ORF">H206_02668</name>
</gene>
<reference evidence="2 3" key="1">
    <citation type="submission" date="2017-01" db="EMBL/GenBank/DDBJ databases">
        <title>The cable genome- insights into the physiology and evolution of filamentous bacteria capable of sulfide oxidation via long distance electron transfer.</title>
        <authorList>
            <person name="Schreiber L."/>
            <person name="Bjerg J.T."/>
            <person name="Boggild A."/>
            <person name="Van De Vossenberg J."/>
            <person name="Meysman F."/>
            <person name="Nielsen L.P."/>
            <person name="Schramm A."/>
            <person name="Kjeldsen K.U."/>
        </authorList>
    </citation>
    <scope>NUCLEOTIDE SEQUENCE [LARGE SCALE GENOMIC DNA]</scope>
    <source>
        <strain evidence="2">MCF</strain>
    </source>
</reference>